<dbReference type="InParanoid" id="F6HWK7"/>
<keyword evidence="2" id="KW-1185">Reference proteome</keyword>
<dbReference type="PaxDb" id="29760-VIT_00s0160g00300.t01"/>
<name>F6HWK7_VITVI</name>
<accession>F6HWK7</accession>
<evidence type="ECO:0000313" key="1">
    <source>
        <dbReference type="EMBL" id="CCB59071.1"/>
    </source>
</evidence>
<dbReference type="Proteomes" id="UP000009183">
    <property type="component" value="Unassembled WGS sequence, unordered"/>
</dbReference>
<organism evidence="1 2">
    <name type="scientific">Vitis vinifera</name>
    <name type="common">Grape</name>
    <dbReference type="NCBI Taxonomy" id="29760"/>
    <lineage>
        <taxon>Eukaryota</taxon>
        <taxon>Viridiplantae</taxon>
        <taxon>Streptophyta</taxon>
        <taxon>Embryophyta</taxon>
        <taxon>Tracheophyta</taxon>
        <taxon>Spermatophyta</taxon>
        <taxon>Magnoliopsida</taxon>
        <taxon>eudicotyledons</taxon>
        <taxon>Gunneridae</taxon>
        <taxon>Pentapetalae</taxon>
        <taxon>rosids</taxon>
        <taxon>Vitales</taxon>
        <taxon>Vitaceae</taxon>
        <taxon>Viteae</taxon>
        <taxon>Vitis</taxon>
    </lineage>
</organism>
<dbReference type="AlphaFoldDB" id="F6HWK7"/>
<reference evidence="2" key="1">
    <citation type="journal article" date="2007" name="Nature">
        <title>The grapevine genome sequence suggests ancestral hexaploidization in major angiosperm phyla.</title>
        <authorList>
            <consortium name="The French-Italian Public Consortium for Grapevine Genome Characterization."/>
            <person name="Jaillon O."/>
            <person name="Aury J.-M."/>
            <person name="Noel B."/>
            <person name="Policriti A."/>
            <person name="Clepet C."/>
            <person name="Casagrande A."/>
            <person name="Choisne N."/>
            <person name="Aubourg S."/>
            <person name="Vitulo N."/>
            <person name="Jubin C."/>
            <person name="Vezzi A."/>
            <person name="Legeai F."/>
            <person name="Hugueney P."/>
            <person name="Dasilva C."/>
            <person name="Horner D."/>
            <person name="Mica E."/>
            <person name="Jublot D."/>
            <person name="Poulain J."/>
            <person name="Bruyere C."/>
            <person name="Billault A."/>
            <person name="Segurens B."/>
            <person name="Gouyvenoux M."/>
            <person name="Ugarte E."/>
            <person name="Cattonaro F."/>
            <person name="Anthouard V."/>
            <person name="Vico V."/>
            <person name="Del Fabbro C."/>
            <person name="Alaux M."/>
            <person name="Di Gaspero G."/>
            <person name="Dumas V."/>
            <person name="Felice N."/>
            <person name="Paillard S."/>
            <person name="Juman I."/>
            <person name="Moroldo M."/>
            <person name="Scalabrin S."/>
            <person name="Canaguier A."/>
            <person name="Le Clainche I."/>
            <person name="Malacrida G."/>
            <person name="Durand E."/>
            <person name="Pesole G."/>
            <person name="Laucou V."/>
            <person name="Chatelet P."/>
            <person name="Merdinoglu D."/>
            <person name="Delledonne M."/>
            <person name="Pezzotti M."/>
            <person name="Lecharny A."/>
            <person name="Scarpelli C."/>
            <person name="Artiguenave F."/>
            <person name="Pe M.E."/>
            <person name="Valle G."/>
            <person name="Morgante M."/>
            <person name="Caboche M."/>
            <person name="Adam-Blondon A.-F."/>
            <person name="Weissenbach J."/>
            <person name="Quetier F."/>
            <person name="Wincker P."/>
        </authorList>
    </citation>
    <scope>NUCLEOTIDE SEQUENCE [LARGE SCALE GENOMIC DNA]</scope>
    <source>
        <strain evidence="2">cv. Pinot noir / PN40024</strain>
    </source>
</reference>
<protein>
    <submittedName>
        <fullName evidence="1">Uncharacterized protein</fullName>
    </submittedName>
</protein>
<sequence>MFETMVAGWVAIISDREFDDD</sequence>
<proteinExistence type="predicted"/>
<dbReference type="HOGENOM" id="CLU_3427240_0_0_1"/>
<dbReference type="EMBL" id="FN596272">
    <property type="protein sequence ID" value="CCB59071.1"/>
    <property type="molecule type" value="Genomic_DNA"/>
</dbReference>
<gene>
    <name evidence="1" type="ORF">VIT_00s0160g00300</name>
</gene>
<evidence type="ECO:0000313" key="2">
    <source>
        <dbReference type="Proteomes" id="UP000009183"/>
    </source>
</evidence>